<protein>
    <recommendedName>
        <fullName evidence="4">DUF3307 domain-containing protein</fullName>
    </recommendedName>
</protein>
<keyword evidence="1" id="KW-1133">Transmembrane helix</keyword>
<organism evidence="2 3">
    <name type="scientific">Candidatus Beckwithbacteria bacterium RBG_13_42_9</name>
    <dbReference type="NCBI Taxonomy" id="1797457"/>
    <lineage>
        <taxon>Bacteria</taxon>
        <taxon>Candidatus Beckwithiibacteriota</taxon>
    </lineage>
</organism>
<feature type="transmembrane region" description="Helical" evidence="1">
    <location>
        <begin position="129"/>
        <end position="148"/>
    </location>
</feature>
<gene>
    <name evidence="2" type="ORF">A2160_05870</name>
</gene>
<keyword evidence="1" id="KW-0472">Membrane</keyword>
<evidence type="ECO:0000313" key="2">
    <source>
        <dbReference type="EMBL" id="OGD62545.1"/>
    </source>
</evidence>
<keyword evidence="1" id="KW-0812">Transmembrane</keyword>
<dbReference type="EMBL" id="MEZK01000020">
    <property type="protein sequence ID" value="OGD62545.1"/>
    <property type="molecule type" value="Genomic_DNA"/>
</dbReference>
<evidence type="ECO:0000256" key="1">
    <source>
        <dbReference type="SAM" id="Phobius"/>
    </source>
</evidence>
<feature type="transmembrane region" description="Helical" evidence="1">
    <location>
        <begin position="84"/>
        <end position="108"/>
    </location>
</feature>
<comment type="caution">
    <text evidence="2">The sequence shown here is derived from an EMBL/GenBank/DDBJ whole genome shotgun (WGS) entry which is preliminary data.</text>
</comment>
<feature type="transmembrane region" description="Helical" evidence="1">
    <location>
        <begin position="58"/>
        <end position="78"/>
    </location>
</feature>
<dbReference type="Proteomes" id="UP000177006">
    <property type="component" value="Unassembled WGS sequence"/>
</dbReference>
<accession>A0A1F5E599</accession>
<reference evidence="2 3" key="1">
    <citation type="journal article" date="2016" name="Nat. Commun.">
        <title>Thousands of microbial genomes shed light on interconnected biogeochemical processes in an aquifer system.</title>
        <authorList>
            <person name="Anantharaman K."/>
            <person name="Brown C.T."/>
            <person name="Hug L.A."/>
            <person name="Sharon I."/>
            <person name="Castelle C.J."/>
            <person name="Probst A.J."/>
            <person name="Thomas B.C."/>
            <person name="Singh A."/>
            <person name="Wilkins M.J."/>
            <person name="Karaoz U."/>
            <person name="Brodie E.L."/>
            <person name="Williams K.H."/>
            <person name="Hubbard S.S."/>
            <person name="Banfield J.F."/>
        </authorList>
    </citation>
    <scope>NUCLEOTIDE SEQUENCE [LARGE SCALE GENOMIC DNA]</scope>
</reference>
<evidence type="ECO:0000313" key="3">
    <source>
        <dbReference type="Proteomes" id="UP000177006"/>
    </source>
</evidence>
<proteinExistence type="predicted"/>
<evidence type="ECO:0008006" key="4">
    <source>
        <dbReference type="Google" id="ProtNLM"/>
    </source>
</evidence>
<sequence>MLTTPHVLLGIFLVTKLPPVIGLPLALISHFAIDFLIPHWNPHLFTEIKKAGHLSQKTLMVIAVDGFLAVVAVGLFSFNPQFSIFPALAAVLATLPDWVEIPYYFLGFKNKTLIKYVTFEHNHQAKAEFFWGMVTQLFISGACLWFLLK</sequence>
<name>A0A1F5E599_9BACT</name>
<dbReference type="AlphaFoldDB" id="A0A1F5E599"/>